<dbReference type="SUPFAM" id="SSF81301">
    <property type="entry name" value="Nucleotidyltransferase"/>
    <property type="match status" value="1"/>
</dbReference>
<protein>
    <submittedName>
        <fullName evidence="1">Nucleotidyltransferase domain-containing protein</fullName>
    </submittedName>
</protein>
<evidence type="ECO:0000313" key="1">
    <source>
        <dbReference type="EMBL" id="MFC4298288.1"/>
    </source>
</evidence>
<name>A0ABV8RYE5_9BURK</name>
<sequence length="272" mass="29422">MSGTLSSAHSELLGRVRDAVAADERFEALLIGGSYVHGGLDAYSDLDFVLVVAQACYAEVMADRLAFAESLGGLVSAFTGEHVGEPRLLICLYGPPLVHIDLKFVVASDLDHGIERRAILFARDPVGFEARACAAAVEWPNHPPEWFEARAWIWLHYAAAKLGRGELYEAIGMLGFFREQVLGPMLYRRAGLDQRGVRRLEALRLDPEGRLADTVACHAFASVRAAIVACVEAYLDLRADDPPDAPRAGMPGLLLDCVGQARAADAARRPGA</sequence>
<evidence type="ECO:0000313" key="2">
    <source>
        <dbReference type="Proteomes" id="UP001595756"/>
    </source>
</evidence>
<dbReference type="RefSeq" id="WP_376812839.1">
    <property type="nucleotide sequence ID" value="NZ_JBHSDY010000005.1"/>
</dbReference>
<keyword evidence="2" id="KW-1185">Reference proteome</keyword>
<dbReference type="InterPro" id="IPR043519">
    <property type="entry name" value="NT_sf"/>
</dbReference>
<proteinExistence type="predicted"/>
<gene>
    <name evidence="1" type="ORF">ACFO0J_09575</name>
</gene>
<dbReference type="EMBL" id="JBHSDY010000005">
    <property type="protein sequence ID" value="MFC4298288.1"/>
    <property type="molecule type" value="Genomic_DNA"/>
</dbReference>
<organism evidence="1 2">
    <name type="scientific">Castellaniella hirudinis</name>
    <dbReference type="NCBI Taxonomy" id="1144617"/>
    <lineage>
        <taxon>Bacteria</taxon>
        <taxon>Pseudomonadati</taxon>
        <taxon>Pseudomonadota</taxon>
        <taxon>Betaproteobacteria</taxon>
        <taxon>Burkholderiales</taxon>
        <taxon>Alcaligenaceae</taxon>
        <taxon>Castellaniella</taxon>
    </lineage>
</organism>
<dbReference type="Proteomes" id="UP001595756">
    <property type="component" value="Unassembled WGS sequence"/>
</dbReference>
<accession>A0ABV8RYE5</accession>
<reference evidence="2" key="1">
    <citation type="journal article" date="2019" name="Int. J. Syst. Evol. Microbiol.">
        <title>The Global Catalogue of Microorganisms (GCM) 10K type strain sequencing project: providing services to taxonomists for standard genome sequencing and annotation.</title>
        <authorList>
            <consortium name="The Broad Institute Genomics Platform"/>
            <consortium name="The Broad Institute Genome Sequencing Center for Infectious Disease"/>
            <person name="Wu L."/>
            <person name="Ma J."/>
        </authorList>
    </citation>
    <scope>NUCLEOTIDE SEQUENCE [LARGE SCALE GENOMIC DNA]</scope>
    <source>
        <strain evidence="2">CGMCC 1.19029</strain>
    </source>
</reference>
<comment type="caution">
    <text evidence="1">The sequence shown here is derived from an EMBL/GenBank/DDBJ whole genome shotgun (WGS) entry which is preliminary data.</text>
</comment>
<dbReference type="Gene3D" id="3.30.460.10">
    <property type="entry name" value="Beta Polymerase, domain 2"/>
    <property type="match status" value="1"/>
</dbReference>